<sequence>MTLTGLYVPLITPFDESGGIAFDALETLAHQILDGGARGLVALGTTAEPSALTEHERESVLKIATQACQAHDAQLLVGANSPQALDDLRERPEVTAALTLVPPFIRPGEAGAAAYLTQLAATSPVPIVIYHVPYRTGQPLSAATIQDLAAVDNIKGIKYAQGGIDEETITLMADLPPDFAVLAGDDPYISPMLALGAHGGILASALVVPTQFATLIDAWLTNDVVQAREPGHRLGNLSQALFAEPNPTVIKAVLHARGTIPTPAVRPPLLQADPTSATRAIEKLTRLV</sequence>
<evidence type="ECO:0000256" key="6">
    <source>
        <dbReference type="PIRSR" id="PIRSR001365-2"/>
    </source>
</evidence>
<dbReference type="Proteomes" id="UP000295388">
    <property type="component" value="Unassembled WGS sequence"/>
</dbReference>
<dbReference type="EMBL" id="SNWQ01000016">
    <property type="protein sequence ID" value="TDO44356.1"/>
    <property type="molecule type" value="Genomic_DNA"/>
</dbReference>
<evidence type="ECO:0000313" key="8">
    <source>
        <dbReference type="Proteomes" id="UP000295388"/>
    </source>
</evidence>
<dbReference type="PIRSF" id="PIRSF001365">
    <property type="entry name" value="DHDPS"/>
    <property type="match status" value="1"/>
</dbReference>
<name>A0A4R6K8R7_9ACTN</name>
<dbReference type="PANTHER" id="PTHR12128">
    <property type="entry name" value="DIHYDRODIPICOLINATE SYNTHASE"/>
    <property type="match status" value="1"/>
</dbReference>
<comment type="similarity">
    <text evidence="1 4">Belongs to the DapA family.</text>
</comment>
<evidence type="ECO:0000313" key="7">
    <source>
        <dbReference type="EMBL" id="TDO44356.1"/>
    </source>
</evidence>
<keyword evidence="2 4" id="KW-0456">Lyase</keyword>
<evidence type="ECO:0000256" key="3">
    <source>
        <dbReference type="ARBA" id="ARBA00023270"/>
    </source>
</evidence>
<dbReference type="PANTHER" id="PTHR12128:SF66">
    <property type="entry name" value="4-HYDROXY-2-OXOGLUTARATE ALDOLASE, MITOCHONDRIAL"/>
    <property type="match status" value="1"/>
</dbReference>
<feature type="active site" description="Schiff-base intermediate with substrate" evidence="5">
    <location>
        <position position="158"/>
    </location>
</feature>
<dbReference type="OrthoDB" id="9782828at2"/>
<comment type="caution">
    <text evidence="7">The sequence shown here is derived from an EMBL/GenBank/DDBJ whole genome shotgun (WGS) entry which is preliminary data.</text>
</comment>
<feature type="active site" description="Proton donor/acceptor" evidence="5">
    <location>
        <position position="130"/>
    </location>
</feature>
<proteinExistence type="inferred from homology"/>
<dbReference type="InterPro" id="IPR020625">
    <property type="entry name" value="Schiff_base-form_aldolases_AS"/>
</dbReference>
<organism evidence="7 8">
    <name type="scientific">Kribbella caucasensis</name>
    <dbReference type="NCBI Taxonomy" id="2512215"/>
    <lineage>
        <taxon>Bacteria</taxon>
        <taxon>Bacillati</taxon>
        <taxon>Actinomycetota</taxon>
        <taxon>Actinomycetes</taxon>
        <taxon>Propionibacteriales</taxon>
        <taxon>Kribbellaceae</taxon>
        <taxon>Kribbella</taxon>
    </lineage>
</organism>
<feature type="binding site" evidence="6">
    <location>
        <position position="46"/>
    </location>
    <ligand>
        <name>pyruvate</name>
        <dbReference type="ChEBI" id="CHEBI:15361"/>
    </ligand>
</feature>
<dbReference type="PROSITE" id="PS00666">
    <property type="entry name" value="DHDPS_2"/>
    <property type="match status" value="1"/>
</dbReference>
<feature type="binding site" evidence="6">
    <location>
        <position position="201"/>
    </location>
    <ligand>
        <name>pyruvate</name>
        <dbReference type="ChEBI" id="CHEBI:15361"/>
    </ligand>
</feature>
<dbReference type="InterPro" id="IPR002220">
    <property type="entry name" value="DapA-like"/>
</dbReference>
<dbReference type="InterPro" id="IPR013785">
    <property type="entry name" value="Aldolase_TIM"/>
</dbReference>
<evidence type="ECO:0000256" key="4">
    <source>
        <dbReference type="PIRNR" id="PIRNR001365"/>
    </source>
</evidence>
<gene>
    <name evidence="7" type="ORF">EV643_116168</name>
</gene>
<protein>
    <submittedName>
        <fullName evidence="7">4-hydroxy-tetrahydrodipicolinate synthase</fullName>
    </submittedName>
</protein>
<dbReference type="PRINTS" id="PR00146">
    <property type="entry name" value="DHPICSNTHASE"/>
</dbReference>
<reference evidence="7 8" key="1">
    <citation type="submission" date="2019-03" db="EMBL/GenBank/DDBJ databases">
        <title>Genomic Encyclopedia of Type Strains, Phase III (KMG-III): the genomes of soil and plant-associated and newly described type strains.</title>
        <authorList>
            <person name="Whitman W."/>
        </authorList>
    </citation>
    <scope>NUCLEOTIDE SEQUENCE [LARGE SCALE GENOMIC DNA]</scope>
    <source>
        <strain evidence="7 8">VKM Ac-2527</strain>
    </source>
</reference>
<dbReference type="AlphaFoldDB" id="A0A4R6K8R7"/>
<dbReference type="GO" id="GO:0008840">
    <property type="term" value="F:4-hydroxy-tetrahydrodipicolinate synthase activity"/>
    <property type="evidence" value="ECO:0007669"/>
    <property type="project" value="TreeGrafter"/>
</dbReference>
<dbReference type="SMART" id="SM01130">
    <property type="entry name" value="DHDPS"/>
    <property type="match status" value="1"/>
</dbReference>
<evidence type="ECO:0000256" key="5">
    <source>
        <dbReference type="PIRSR" id="PIRSR001365-1"/>
    </source>
</evidence>
<dbReference type="RefSeq" id="WP_133803434.1">
    <property type="nucleotide sequence ID" value="NZ_SNWQ01000016.1"/>
</dbReference>
<keyword evidence="8" id="KW-1185">Reference proteome</keyword>
<keyword evidence="3" id="KW-0704">Schiff base</keyword>
<dbReference type="SUPFAM" id="SSF51569">
    <property type="entry name" value="Aldolase"/>
    <property type="match status" value="1"/>
</dbReference>
<evidence type="ECO:0000256" key="2">
    <source>
        <dbReference type="ARBA" id="ARBA00023239"/>
    </source>
</evidence>
<evidence type="ECO:0000256" key="1">
    <source>
        <dbReference type="ARBA" id="ARBA00007592"/>
    </source>
</evidence>
<dbReference type="GO" id="GO:0044281">
    <property type="term" value="P:small molecule metabolic process"/>
    <property type="evidence" value="ECO:0007669"/>
    <property type="project" value="UniProtKB-ARBA"/>
</dbReference>
<dbReference type="Gene3D" id="3.20.20.70">
    <property type="entry name" value="Aldolase class I"/>
    <property type="match status" value="1"/>
</dbReference>
<dbReference type="Pfam" id="PF00701">
    <property type="entry name" value="DHDPS"/>
    <property type="match status" value="1"/>
</dbReference>
<accession>A0A4R6K8R7</accession>